<gene>
    <name evidence="1" type="ORF">C8N42_103162</name>
</gene>
<evidence type="ECO:0000313" key="1">
    <source>
        <dbReference type="EMBL" id="PTQ74871.1"/>
    </source>
</evidence>
<sequence>MTKLMKTAGCSVEAKGAILFNWDVHVSEAAGRPANHNLTRETRRSNVVLFGGCRNDPDYRPDLGVRLALAA</sequence>
<name>A0A2T5HTI7_9RHOB</name>
<reference evidence="1 2" key="1">
    <citation type="submission" date="2018-04" db="EMBL/GenBank/DDBJ databases">
        <title>Genomic Encyclopedia of Archaeal and Bacterial Type Strains, Phase II (KMG-II): from individual species to whole genera.</title>
        <authorList>
            <person name="Goeker M."/>
        </authorList>
    </citation>
    <scope>NUCLEOTIDE SEQUENCE [LARGE SCALE GENOMIC DNA]</scope>
    <source>
        <strain evidence="1 2">DSM 100434</strain>
    </source>
</reference>
<dbReference type="Proteomes" id="UP000244077">
    <property type="component" value="Unassembled WGS sequence"/>
</dbReference>
<protein>
    <submittedName>
        <fullName evidence="1">Uncharacterized protein</fullName>
    </submittedName>
</protein>
<evidence type="ECO:0000313" key="2">
    <source>
        <dbReference type="Proteomes" id="UP000244077"/>
    </source>
</evidence>
<dbReference type="OrthoDB" id="7874086at2"/>
<keyword evidence="2" id="KW-1185">Reference proteome</keyword>
<comment type="caution">
    <text evidence="1">The sequence shown here is derived from an EMBL/GenBank/DDBJ whole genome shotgun (WGS) entry which is preliminary data.</text>
</comment>
<organism evidence="1 2">
    <name type="scientific">Celeribacter persicus</name>
    <dbReference type="NCBI Taxonomy" id="1651082"/>
    <lineage>
        <taxon>Bacteria</taxon>
        <taxon>Pseudomonadati</taxon>
        <taxon>Pseudomonadota</taxon>
        <taxon>Alphaproteobacteria</taxon>
        <taxon>Rhodobacterales</taxon>
        <taxon>Roseobacteraceae</taxon>
        <taxon>Celeribacter</taxon>
    </lineage>
</organism>
<proteinExistence type="predicted"/>
<dbReference type="EMBL" id="QAOH01000003">
    <property type="protein sequence ID" value="PTQ74871.1"/>
    <property type="molecule type" value="Genomic_DNA"/>
</dbReference>
<accession>A0A2T5HTI7</accession>
<dbReference type="RefSeq" id="WP_107815535.1">
    <property type="nucleotide sequence ID" value="NZ_QAOH01000003.1"/>
</dbReference>
<dbReference type="AlphaFoldDB" id="A0A2T5HTI7"/>